<dbReference type="HOGENOM" id="CLU_1756200_0_0_7"/>
<feature type="transmembrane region" description="Helical" evidence="1">
    <location>
        <begin position="111"/>
        <end position="128"/>
    </location>
</feature>
<dbReference type="OrthoDB" id="5396694at2"/>
<dbReference type="KEGG" id="gbm:Gbem_3120"/>
<evidence type="ECO:0000256" key="1">
    <source>
        <dbReference type="SAM" id="Phobius"/>
    </source>
</evidence>
<protein>
    <submittedName>
        <fullName evidence="2">Uncharacterized protein</fullName>
    </submittedName>
</protein>
<reference evidence="2 3" key="1">
    <citation type="submission" date="2008-07" db="EMBL/GenBank/DDBJ databases">
        <title>Complete sequence of Geobacter bemidjiensis BEM.</title>
        <authorList>
            <consortium name="US DOE Joint Genome Institute"/>
            <person name="Lucas S."/>
            <person name="Copeland A."/>
            <person name="Lapidus A."/>
            <person name="Glavina del Rio T."/>
            <person name="Dalin E."/>
            <person name="Tice H."/>
            <person name="Bruce D."/>
            <person name="Goodwin L."/>
            <person name="Pitluck S."/>
            <person name="Kiss H."/>
            <person name="Brettin T."/>
            <person name="Detter J.C."/>
            <person name="Han C."/>
            <person name="Kuske C.R."/>
            <person name="Schmutz J."/>
            <person name="Larimer F."/>
            <person name="Land M."/>
            <person name="Hauser L."/>
            <person name="Kyrpides N."/>
            <person name="Lykidis A."/>
            <person name="Lovley D."/>
            <person name="Richardson P."/>
        </authorList>
    </citation>
    <scope>NUCLEOTIDE SEQUENCE [LARGE SCALE GENOMIC DNA]</scope>
    <source>
        <strain evidence="3">ATCC BAA-1014 / DSM 16622 / JCM 12645 / Bem</strain>
    </source>
</reference>
<reference evidence="2 3" key="2">
    <citation type="journal article" date="2010" name="BMC Genomics">
        <title>The genome of Geobacter bemidjiensis, exemplar for the subsurface clade of Geobacter species that predominate in Fe(III)-reducing subsurface environments.</title>
        <authorList>
            <person name="Aklujkar M."/>
            <person name="Young N.D."/>
            <person name="Holmes D."/>
            <person name="Chavan M."/>
            <person name="Risso C."/>
            <person name="Kiss H.E."/>
            <person name="Han C.S."/>
            <person name="Land M.L."/>
            <person name="Lovley D.R."/>
        </authorList>
    </citation>
    <scope>NUCLEOTIDE SEQUENCE [LARGE SCALE GENOMIC DNA]</scope>
    <source>
        <strain evidence="3">ATCC BAA-1014 / DSM 16622 / JCM 12645 / Bem</strain>
    </source>
</reference>
<proteinExistence type="predicted"/>
<dbReference type="RefSeq" id="WP_012531555.1">
    <property type="nucleotide sequence ID" value="NC_011146.1"/>
</dbReference>
<name>B5E8V8_CITBB</name>
<gene>
    <name evidence="2" type="ordered locus">Gbem_3120</name>
</gene>
<keyword evidence="1" id="KW-0472">Membrane</keyword>
<evidence type="ECO:0000313" key="2">
    <source>
        <dbReference type="EMBL" id="ACH40122.1"/>
    </source>
</evidence>
<feature type="transmembrane region" description="Helical" evidence="1">
    <location>
        <begin position="43"/>
        <end position="63"/>
    </location>
</feature>
<organism evidence="2 3">
    <name type="scientific">Citrifermentans bemidjiense (strain ATCC BAA-1014 / DSM 16622 / JCM 12645 / Bem)</name>
    <name type="common">Geobacter bemidjiensis</name>
    <dbReference type="NCBI Taxonomy" id="404380"/>
    <lineage>
        <taxon>Bacteria</taxon>
        <taxon>Pseudomonadati</taxon>
        <taxon>Thermodesulfobacteriota</taxon>
        <taxon>Desulfuromonadia</taxon>
        <taxon>Geobacterales</taxon>
        <taxon>Geobacteraceae</taxon>
        <taxon>Citrifermentans</taxon>
    </lineage>
</organism>
<keyword evidence="1" id="KW-1133">Transmembrane helix</keyword>
<sequence>MPAERPPFALLPLAVVAGFSLLMAFSNYGAPFPFLGVIYEGGAAKSLAFMDSLLSLYLLIGVLKRQQLTVWLLMAYNLFDICNAWINLAIIPIEEYAKLAAVAVSEDDLRFNTLFATVIVVLLNLYLFRIRRQFDNRSPYLF</sequence>
<accession>B5E8V8</accession>
<keyword evidence="3" id="KW-1185">Reference proteome</keyword>
<dbReference type="Proteomes" id="UP000008825">
    <property type="component" value="Chromosome"/>
</dbReference>
<dbReference type="EMBL" id="CP001124">
    <property type="protein sequence ID" value="ACH40122.1"/>
    <property type="molecule type" value="Genomic_DNA"/>
</dbReference>
<keyword evidence="1" id="KW-0812">Transmembrane</keyword>
<evidence type="ECO:0000313" key="3">
    <source>
        <dbReference type="Proteomes" id="UP000008825"/>
    </source>
</evidence>
<dbReference type="STRING" id="404380.Gbem_3120"/>
<dbReference type="AlphaFoldDB" id="B5E8V8"/>
<feature type="transmembrane region" description="Helical" evidence="1">
    <location>
        <begin position="70"/>
        <end position="91"/>
    </location>
</feature>